<dbReference type="InterPro" id="IPR012674">
    <property type="entry name" value="Calycin"/>
</dbReference>
<dbReference type="PATRIC" id="fig|1317124.6.peg.153"/>
<feature type="chain" id="PRO_5001797736" evidence="1">
    <location>
        <begin position="21"/>
        <end position="163"/>
    </location>
</feature>
<keyword evidence="1" id="KW-0732">Signal</keyword>
<sequence length="163" mass="17382">MRGAAVLLLGALTLSGCMPAALTPLRSPEARISSAALFEPERFAGDWHVVQSGVAGCSGAQHWTWDGQGAYQVSGTDCAGAQKPLDDRVVLTGPGGRLAARRAYEGEPIFVLWVDQDYRIAALGTPSGRWGVILSRQSPARPDLLSAAREVMDFNGYDLARLQ</sequence>
<dbReference type="eggNOG" id="COG3040">
    <property type="taxonomic scope" value="Bacteria"/>
</dbReference>
<feature type="signal peptide" evidence="1">
    <location>
        <begin position="1"/>
        <end position="20"/>
    </location>
</feature>
<reference evidence="3" key="1">
    <citation type="submission" date="2013-04" db="EMBL/GenBank/DDBJ databases">
        <title>Thioclava sp. 13D2W-2 Genome Sequencing.</title>
        <authorList>
            <person name="Lai Q."/>
            <person name="Li G."/>
            <person name="Shao Z."/>
        </authorList>
    </citation>
    <scope>NUCLEOTIDE SEQUENCE [LARGE SCALE GENOMIC DNA]</scope>
    <source>
        <strain evidence="3">13D2W-2</strain>
    </source>
</reference>
<evidence type="ECO:0000313" key="3">
    <source>
        <dbReference type="Proteomes" id="UP000028607"/>
    </source>
</evidence>
<accession>A0A085U104</accession>
<dbReference type="Proteomes" id="UP000028607">
    <property type="component" value="Unassembled WGS sequence"/>
</dbReference>
<dbReference type="Gene3D" id="2.40.128.20">
    <property type="match status" value="1"/>
</dbReference>
<gene>
    <name evidence="2" type="ORF">DW2_00795</name>
</gene>
<protein>
    <submittedName>
        <fullName evidence="2">Lipocalin family protein</fullName>
    </submittedName>
</protein>
<evidence type="ECO:0000313" key="2">
    <source>
        <dbReference type="EMBL" id="KFE36651.1"/>
    </source>
</evidence>
<dbReference type="STRING" id="1317124.DW2_00795"/>
<dbReference type="EMBL" id="AQRC01000001">
    <property type="protein sequence ID" value="KFE36651.1"/>
    <property type="molecule type" value="Genomic_DNA"/>
</dbReference>
<comment type="caution">
    <text evidence="2">The sequence shown here is derived from an EMBL/GenBank/DDBJ whole genome shotgun (WGS) entry which is preliminary data.</text>
</comment>
<keyword evidence="3" id="KW-1185">Reference proteome</keyword>
<dbReference type="AlphaFoldDB" id="A0A085U104"/>
<reference evidence="2 3" key="2">
    <citation type="journal article" date="2015" name="Antonie Van Leeuwenhoek">
        <title>Thioclava indica sp. nov., isolated from surface seawater of the Indian Ocean.</title>
        <authorList>
            <person name="Liu Y."/>
            <person name="Lai Q."/>
            <person name="Du J."/>
            <person name="Xu H."/>
            <person name="Jiang L."/>
            <person name="Shao Z."/>
        </authorList>
    </citation>
    <scope>NUCLEOTIDE SEQUENCE [LARGE SCALE GENOMIC DNA]</scope>
    <source>
        <strain evidence="2 3">13D2W-2</strain>
    </source>
</reference>
<name>A0A085U104_9RHOB</name>
<evidence type="ECO:0000256" key="1">
    <source>
        <dbReference type="SAM" id="SignalP"/>
    </source>
</evidence>
<dbReference type="PROSITE" id="PS51257">
    <property type="entry name" value="PROKAR_LIPOPROTEIN"/>
    <property type="match status" value="1"/>
</dbReference>
<organism evidence="2 3">
    <name type="scientific">Thioclava atlantica</name>
    <dbReference type="NCBI Taxonomy" id="1317124"/>
    <lineage>
        <taxon>Bacteria</taxon>
        <taxon>Pseudomonadati</taxon>
        <taxon>Pseudomonadota</taxon>
        <taxon>Alphaproteobacteria</taxon>
        <taxon>Rhodobacterales</taxon>
        <taxon>Paracoccaceae</taxon>
        <taxon>Thioclava</taxon>
    </lineage>
</organism>
<proteinExistence type="predicted"/>
<dbReference type="SUPFAM" id="SSF50814">
    <property type="entry name" value="Lipocalins"/>
    <property type="match status" value="1"/>
</dbReference>